<dbReference type="Proteomes" id="UP001168380">
    <property type="component" value="Unassembled WGS sequence"/>
</dbReference>
<name>A0ABT8TKP6_9GAMM</name>
<accession>A0ABT8TKP6</accession>
<dbReference type="RefSeq" id="WP_302714611.1">
    <property type="nucleotide sequence ID" value="NZ_JAULRT010000062.1"/>
</dbReference>
<sequence>MKSKDILLLLKLVSLEQSPSAASKEHYSVRGLEASTGISKSELSHALNRCVEVGLVARHHRTDLLQVNRRALLGLLREGVKYVFPASLGAVVRGMPTAFAAPGLQGKVMSAGDLIPVWPHAQSSQMGQGVKPLHKSVPEAASKDANLYDMLALVDAIRLGNAREAAVAAGLLEEIFAQ</sequence>
<organism evidence="1 2">
    <name type="scientific">Gilvimarinus algae</name>
    <dbReference type="NCBI Taxonomy" id="3058037"/>
    <lineage>
        <taxon>Bacteria</taxon>
        <taxon>Pseudomonadati</taxon>
        <taxon>Pseudomonadota</taxon>
        <taxon>Gammaproteobacteria</taxon>
        <taxon>Cellvibrionales</taxon>
        <taxon>Cellvibrionaceae</taxon>
        <taxon>Gilvimarinus</taxon>
    </lineage>
</organism>
<evidence type="ECO:0008006" key="3">
    <source>
        <dbReference type="Google" id="ProtNLM"/>
    </source>
</evidence>
<gene>
    <name evidence="1" type="ORF">QWI16_15985</name>
</gene>
<protein>
    <recommendedName>
        <fullName evidence="3">MarR family transcriptional regulator</fullName>
    </recommendedName>
</protein>
<dbReference type="EMBL" id="JAULRT010000062">
    <property type="protein sequence ID" value="MDO3383683.1"/>
    <property type="molecule type" value="Genomic_DNA"/>
</dbReference>
<reference evidence="1" key="1">
    <citation type="submission" date="2023-07" db="EMBL/GenBank/DDBJ databases">
        <title>Gilvimarinus algae sp. nov., isolated from the surface of Kelp.</title>
        <authorList>
            <person name="Sun Y.Y."/>
            <person name="Gong Y."/>
            <person name="Du Z.J."/>
        </authorList>
    </citation>
    <scope>NUCLEOTIDE SEQUENCE</scope>
    <source>
        <strain evidence="1">SDUM040014</strain>
    </source>
</reference>
<keyword evidence="2" id="KW-1185">Reference proteome</keyword>
<evidence type="ECO:0000313" key="2">
    <source>
        <dbReference type="Proteomes" id="UP001168380"/>
    </source>
</evidence>
<comment type="caution">
    <text evidence="1">The sequence shown here is derived from an EMBL/GenBank/DDBJ whole genome shotgun (WGS) entry which is preliminary data.</text>
</comment>
<evidence type="ECO:0000313" key="1">
    <source>
        <dbReference type="EMBL" id="MDO3383683.1"/>
    </source>
</evidence>
<proteinExistence type="predicted"/>